<feature type="active site" description="Proton donor" evidence="14">
    <location>
        <position position="59"/>
    </location>
</feature>
<dbReference type="GO" id="GO:0008835">
    <property type="term" value="F:diaminohydroxyphosphoribosylaminopyrimidine deaminase activity"/>
    <property type="evidence" value="ECO:0007669"/>
    <property type="project" value="UniProtKB-EC"/>
</dbReference>
<dbReference type="Proteomes" id="UP000516360">
    <property type="component" value="Chromosome"/>
</dbReference>
<comment type="catalytic activity">
    <reaction evidence="13">
        <text>5-amino-6-(5-phospho-D-ribitylamino)uracil + NADP(+) = 5-amino-6-(5-phospho-D-ribosylamino)uracil + NADPH + H(+)</text>
        <dbReference type="Rhea" id="RHEA:17845"/>
        <dbReference type="ChEBI" id="CHEBI:15378"/>
        <dbReference type="ChEBI" id="CHEBI:57783"/>
        <dbReference type="ChEBI" id="CHEBI:58349"/>
        <dbReference type="ChEBI" id="CHEBI:58421"/>
        <dbReference type="ChEBI" id="CHEBI:58453"/>
        <dbReference type="EC" id="1.1.1.193"/>
    </reaction>
</comment>
<dbReference type="RefSeq" id="WP_203473601.1">
    <property type="nucleotide sequence ID" value="NZ_AP022873.1"/>
</dbReference>
<dbReference type="InterPro" id="IPR050765">
    <property type="entry name" value="Riboflavin_Biosynth_HTPR"/>
</dbReference>
<dbReference type="InterPro" id="IPR024072">
    <property type="entry name" value="DHFR-like_dom_sf"/>
</dbReference>
<feature type="binding site" evidence="15">
    <location>
        <position position="192"/>
    </location>
    <ligand>
        <name>substrate</name>
    </ligand>
</feature>
<evidence type="ECO:0000256" key="5">
    <source>
        <dbReference type="ARBA" id="ARBA00007417"/>
    </source>
</evidence>
<evidence type="ECO:0000313" key="18">
    <source>
        <dbReference type="EMBL" id="BCB96160.1"/>
    </source>
</evidence>
<dbReference type="EC" id="3.5.4.26" evidence="13"/>
<dbReference type="UniPathway" id="UPA00275">
    <property type="reaction ID" value="UER00401"/>
</dbReference>
<comment type="cofactor">
    <cofactor evidence="13 16">
        <name>Zn(2+)</name>
        <dbReference type="ChEBI" id="CHEBI:29105"/>
    </cofactor>
    <text evidence="13 16">Binds 1 zinc ion.</text>
</comment>
<feature type="binding site" evidence="16">
    <location>
        <position position="92"/>
    </location>
    <ligand>
        <name>Zn(2+)</name>
        <dbReference type="ChEBI" id="CHEBI:29105"/>
        <note>catalytic</note>
    </ligand>
</feature>
<evidence type="ECO:0000256" key="1">
    <source>
        <dbReference type="ARBA" id="ARBA00002151"/>
    </source>
</evidence>
<evidence type="ECO:0000256" key="3">
    <source>
        <dbReference type="ARBA" id="ARBA00004910"/>
    </source>
</evidence>
<dbReference type="GO" id="GO:0050661">
    <property type="term" value="F:NADP binding"/>
    <property type="evidence" value="ECO:0007669"/>
    <property type="project" value="InterPro"/>
</dbReference>
<dbReference type="PANTHER" id="PTHR38011:SF7">
    <property type="entry name" value="2,5-DIAMINO-6-RIBOSYLAMINO-4(3H)-PYRIMIDINONE 5'-PHOSPHATE REDUCTASE"/>
    <property type="match status" value="1"/>
</dbReference>
<keyword evidence="8 13" id="KW-0378">Hydrolase</keyword>
<comment type="similarity">
    <text evidence="4 13">In the N-terminal section; belongs to the cytidine and deoxycytidylate deaminase family.</text>
</comment>
<dbReference type="EMBL" id="AP022873">
    <property type="protein sequence ID" value="BCB96160.1"/>
    <property type="molecule type" value="Genomic_DNA"/>
</dbReference>
<dbReference type="InterPro" id="IPR016193">
    <property type="entry name" value="Cytidine_deaminase-like"/>
</dbReference>
<dbReference type="FunFam" id="3.40.140.10:FF:000025">
    <property type="entry name" value="Riboflavin biosynthesis protein RibD"/>
    <property type="match status" value="1"/>
</dbReference>
<keyword evidence="11 13" id="KW-0560">Oxidoreductase</keyword>
<keyword evidence="9 13" id="KW-0862">Zinc</keyword>
<feature type="binding site" evidence="15">
    <location>
        <position position="176"/>
    </location>
    <ligand>
        <name>substrate</name>
    </ligand>
</feature>
<evidence type="ECO:0000256" key="8">
    <source>
        <dbReference type="ARBA" id="ARBA00022801"/>
    </source>
</evidence>
<evidence type="ECO:0000256" key="6">
    <source>
        <dbReference type="ARBA" id="ARBA00022619"/>
    </source>
</evidence>
<dbReference type="EC" id="1.1.1.193" evidence="13"/>
<keyword evidence="19" id="KW-1185">Reference proteome</keyword>
<reference evidence="18 19" key="1">
    <citation type="submission" date="2020-03" db="EMBL/GenBank/DDBJ databases">
        <title>Complete genome sequences of two sulfur-disproportionating bacterial strains T55J and Mzg5.</title>
        <authorList>
            <person name="Umezawa K."/>
            <person name="Kojima H."/>
            <person name="Kato Y."/>
            <person name="Fukui M."/>
        </authorList>
    </citation>
    <scope>NUCLEOTIDE SEQUENCE [LARGE SCALE GENOMIC DNA]</scope>
    <source>
        <strain evidence="18 19">T55J</strain>
    </source>
</reference>
<dbReference type="NCBIfam" id="TIGR00326">
    <property type="entry name" value="eubact_ribD"/>
    <property type="match status" value="1"/>
</dbReference>
<feature type="binding site" evidence="16">
    <location>
        <position position="82"/>
    </location>
    <ligand>
        <name>Zn(2+)</name>
        <dbReference type="ChEBI" id="CHEBI:29105"/>
        <note>catalytic</note>
    </ligand>
</feature>
<evidence type="ECO:0000256" key="16">
    <source>
        <dbReference type="PIRSR" id="PIRSR006769-3"/>
    </source>
</evidence>
<protein>
    <recommendedName>
        <fullName evidence="13">Riboflavin biosynthesis protein RibD</fullName>
    </recommendedName>
    <domain>
        <recommendedName>
            <fullName evidence="13">Diaminohydroxyphosphoribosylaminopyrimidine deaminase</fullName>
            <shortName evidence="13">DRAP deaminase</shortName>
            <ecNumber evidence="13">3.5.4.26</ecNumber>
        </recommendedName>
        <alternativeName>
            <fullName evidence="13">Riboflavin-specific deaminase</fullName>
        </alternativeName>
    </domain>
    <domain>
        <recommendedName>
            <fullName evidence="13">5-amino-6-(5-phosphoribosylamino)uracil reductase</fullName>
            <ecNumber evidence="13">1.1.1.193</ecNumber>
        </recommendedName>
        <alternativeName>
            <fullName evidence="13">HTP reductase</fullName>
        </alternativeName>
    </domain>
</protein>
<evidence type="ECO:0000256" key="9">
    <source>
        <dbReference type="ARBA" id="ARBA00022833"/>
    </source>
</evidence>
<feature type="binding site" evidence="15">
    <location>
        <position position="305"/>
    </location>
    <ligand>
        <name>substrate</name>
    </ligand>
</feature>
<feature type="binding site" evidence="15">
    <location>
        <position position="162"/>
    </location>
    <ligand>
        <name>NADP(+)</name>
        <dbReference type="ChEBI" id="CHEBI:58349"/>
    </ligand>
</feature>
<dbReference type="PANTHER" id="PTHR38011">
    <property type="entry name" value="DIHYDROFOLATE REDUCTASE FAMILY PROTEIN (AFU_ORTHOLOGUE AFUA_8G06820)"/>
    <property type="match status" value="1"/>
</dbReference>
<proteinExistence type="inferred from homology"/>
<comment type="similarity">
    <text evidence="5 13">In the C-terminal section; belongs to the HTP reductase family.</text>
</comment>
<dbReference type="Gene3D" id="3.40.430.10">
    <property type="entry name" value="Dihydrofolate Reductase, subunit A"/>
    <property type="match status" value="1"/>
</dbReference>
<dbReference type="NCBIfam" id="TIGR00227">
    <property type="entry name" value="ribD_Cterm"/>
    <property type="match status" value="1"/>
</dbReference>
<feature type="binding site" evidence="16">
    <location>
        <position position="57"/>
    </location>
    <ligand>
        <name>Zn(2+)</name>
        <dbReference type="ChEBI" id="CHEBI:29105"/>
        <note>catalytic</note>
    </ligand>
</feature>
<dbReference type="Pfam" id="PF00383">
    <property type="entry name" value="dCMP_cyt_deam_1"/>
    <property type="match status" value="1"/>
</dbReference>
<evidence type="ECO:0000256" key="2">
    <source>
        <dbReference type="ARBA" id="ARBA00004882"/>
    </source>
</evidence>
<comment type="catalytic activity">
    <reaction evidence="13">
        <text>2,5-diamino-6-hydroxy-4-(5-phosphoribosylamino)-pyrimidine + H2O + H(+) = 5-amino-6-(5-phospho-D-ribosylamino)uracil + NH4(+)</text>
        <dbReference type="Rhea" id="RHEA:21868"/>
        <dbReference type="ChEBI" id="CHEBI:15377"/>
        <dbReference type="ChEBI" id="CHEBI:15378"/>
        <dbReference type="ChEBI" id="CHEBI:28938"/>
        <dbReference type="ChEBI" id="CHEBI:58453"/>
        <dbReference type="ChEBI" id="CHEBI:58614"/>
        <dbReference type="EC" id="3.5.4.26"/>
    </reaction>
</comment>
<dbReference type="PIRSF" id="PIRSF006769">
    <property type="entry name" value="RibD"/>
    <property type="match status" value="1"/>
</dbReference>
<evidence type="ECO:0000256" key="15">
    <source>
        <dbReference type="PIRSR" id="PIRSR006769-2"/>
    </source>
</evidence>
<keyword evidence="7 13" id="KW-0479">Metal-binding</keyword>
<comment type="function">
    <text evidence="1 13">Converts 2,5-diamino-6-(ribosylamino)-4(3h)-pyrimidinone 5'-phosphate into 5-amino-6-(ribosylamino)-2,4(1h,3h)-pyrimidinedione 5'-phosphate.</text>
</comment>
<keyword evidence="6 13" id="KW-0686">Riboflavin biosynthesis</keyword>
<feature type="binding site" evidence="15">
    <location>
        <position position="208"/>
    </location>
    <ligand>
        <name>NADP(+)</name>
        <dbReference type="ChEBI" id="CHEBI:58349"/>
    </ligand>
</feature>
<feature type="binding site" evidence="15">
    <location>
        <position position="215"/>
    </location>
    <ligand>
        <name>substrate</name>
    </ligand>
</feature>
<evidence type="ECO:0000256" key="12">
    <source>
        <dbReference type="ARBA" id="ARBA00023268"/>
    </source>
</evidence>
<dbReference type="InterPro" id="IPR011549">
    <property type="entry name" value="RibD_C"/>
</dbReference>
<dbReference type="GO" id="GO:0009231">
    <property type="term" value="P:riboflavin biosynthetic process"/>
    <property type="evidence" value="ECO:0007669"/>
    <property type="project" value="UniProtKB-UniPathway"/>
</dbReference>
<dbReference type="InterPro" id="IPR002734">
    <property type="entry name" value="RibDG_C"/>
</dbReference>
<feature type="binding site" evidence="15">
    <location>
        <position position="178"/>
    </location>
    <ligand>
        <name>NADP(+)</name>
        <dbReference type="ChEBI" id="CHEBI:58349"/>
    </ligand>
</feature>
<evidence type="ECO:0000256" key="13">
    <source>
        <dbReference type="PIRNR" id="PIRNR006769"/>
    </source>
</evidence>
<keyword evidence="10 13" id="KW-0521">NADP</keyword>
<keyword evidence="12" id="KW-0511">Multifunctional enzyme</keyword>
<dbReference type="GO" id="GO:0008703">
    <property type="term" value="F:5-amino-6-(5-phosphoribosylamino)uracil reductase activity"/>
    <property type="evidence" value="ECO:0007669"/>
    <property type="project" value="UniProtKB-EC"/>
</dbReference>
<name>A0A7G1H060_9BACT</name>
<feature type="binding site" evidence="15">
    <location>
        <position position="204"/>
    </location>
    <ligand>
        <name>NADP(+)</name>
        <dbReference type="ChEBI" id="CHEBI:58349"/>
    </ligand>
</feature>
<gene>
    <name evidence="18" type="primary">ribD</name>
    <name evidence="18" type="ORF">JZK55_10820</name>
</gene>
<accession>A0A7G1H060</accession>
<organism evidence="18 19">
    <name type="scientific">Dissulfurispira thermophila</name>
    <dbReference type="NCBI Taxonomy" id="2715679"/>
    <lineage>
        <taxon>Bacteria</taxon>
        <taxon>Pseudomonadati</taxon>
        <taxon>Nitrospirota</taxon>
        <taxon>Thermodesulfovibrionia</taxon>
        <taxon>Thermodesulfovibrionales</taxon>
        <taxon>Dissulfurispiraceae</taxon>
        <taxon>Dissulfurispira</taxon>
    </lineage>
</organism>
<evidence type="ECO:0000256" key="10">
    <source>
        <dbReference type="ARBA" id="ARBA00022857"/>
    </source>
</evidence>
<dbReference type="InterPro" id="IPR004794">
    <property type="entry name" value="Eubact_RibD"/>
</dbReference>
<evidence type="ECO:0000256" key="14">
    <source>
        <dbReference type="PIRSR" id="PIRSR006769-1"/>
    </source>
</evidence>
<dbReference type="AlphaFoldDB" id="A0A7G1H060"/>
<evidence type="ECO:0000259" key="17">
    <source>
        <dbReference type="PROSITE" id="PS51747"/>
    </source>
</evidence>
<comment type="pathway">
    <text evidence="2 13">Cofactor biosynthesis; riboflavin biosynthesis; 5-amino-6-(D-ribitylamino)uracil from GTP: step 2/4.</text>
</comment>
<evidence type="ECO:0000313" key="19">
    <source>
        <dbReference type="Proteomes" id="UP000516360"/>
    </source>
</evidence>
<dbReference type="PROSITE" id="PS51747">
    <property type="entry name" value="CYT_DCMP_DEAMINASES_2"/>
    <property type="match status" value="1"/>
</dbReference>
<evidence type="ECO:0000256" key="11">
    <source>
        <dbReference type="ARBA" id="ARBA00023002"/>
    </source>
</evidence>
<dbReference type="CDD" id="cd01284">
    <property type="entry name" value="Riboflavin_deaminase-reductase"/>
    <property type="match status" value="1"/>
</dbReference>
<dbReference type="Gene3D" id="3.40.140.10">
    <property type="entry name" value="Cytidine Deaminase, domain 2"/>
    <property type="match status" value="1"/>
</dbReference>
<dbReference type="KEGG" id="dtp:JZK55_10820"/>
<evidence type="ECO:0000256" key="4">
    <source>
        <dbReference type="ARBA" id="ARBA00005259"/>
    </source>
</evidence>
<dbReference type="InterPro" id="IPR002125">
    <property type="entry name" value="CMP_dCMP_dom"/>
</dbReference>
<sequence length="376" mass="41436">MEGIRVLDKDISFMKRALNLAAKARGMTSPNPMVGAVIVKGGKIVAEDYHKKAGEPHAEALAILNAADRARGSDLYVTLEPCCHLDKRTPPCTNAIINAGIKRVFIAMKDPNPKVSGKGIDELKRHKIEVVCGVLEDKAKKLNEAYVKYITTKTPFVILKTAMTFDGKIATPEGQSKWITGEAARKIVHRMRGSVDAILSAVGTVKADNPEFTVRTGQWIRNPRRIVIDPNLEIPLDYKIFNTPPETIIITRKQVIGNGQKAIEEKRKALIDRGIKIIEYDGDRVDLKLLMKRLGEIGIASLMIEGGSSLNAYALQDGIVDKVVFFIAPKIIGGKDSIPAIGGKTFRRLEDAFQIYNMNVKKVGQDLMMEGYLKSS</sequence>
<evidence type="ECO:0000256" key="7">
    <source>
        <dbReference type="ARBA" id="ARBA00022723"/>
    </source>
</evidence>
<dbReference type="SUPFAM" id="SSF53927">
    <property type="entry name" value="Cytidine deaminase-like"/>
    <property type="match status" value="1"/>
</dbReference>
<dbReference type="SUPFAM" id="SSF53597">
    <property type="entry name" value="Dihydrofolate reductase-like"/>
    <property type="match status" value="1"/>
</dbReference>
<dbReference type="Pfam" id="PF01872">
    <property type="entry name" value="RibD_C"/>
    <property type="match status" value="1"/>
</dbReference>
<dbReference type="GO" id="GO:0046872">
    <property type="term" value="F:metal ion binding"/>
    <property type="evidence" value="ECO:0007669"/>
    <property type="project" value="UniProtKB-KW"/>
</dbReference>
<comment type="pathway">
    <text evidence="3 13">Cofactor biosynthesis; riboflavin biosynthesis; 5-amino-6-(D-ribitylamino)uracil from GTP: step 3/4.</text>
</comment>
<feature type="domain" description="CMP/dCMP-type deaminase" evidence="17">
    <location>
        <begin position="8"/>
        <end position="131"/>
    </location>
</feature>